<evidence type="ECO:0000256" key="1">
    <source>
        <dbReference type="ARBA" id="ARBA00022801"/>
    </source>
</evidence>
<name>A0ABP1DIY3_9APHY</name>
<dbReference type="Proteomes" id="UP001497453">
    <property type="component" value="Chromosome 4"/>
</dbReference>
<dbReference type="EMBL" id="OZ037947">
    <property type="protein sequence ID" value="CAL1707780.1"/>
    <property type="molecule type" value="Genomic_DNA"/>
</dbReference>
<sequence length="397" mass="43810">MYEYRQQPWKTLYLTYQTITTTAIRVPIWVVLSMFRSGRPVETWSFKKTMMTKLLKHMITVLEKVGGRAPAPKHLAIAGGANVKGNWVYPAEHLIVGDVKQWAEDAGVGCIRIPGYWFEKKGDNRKAGEPAKPGEKVVYALHGGGYGGQSAHPSDLASNVPRGILEYAKTVSRAFTLEFRLSTGPPNEAANSFPAALIDAVAGYNYLVNEVGFLTQNIIVEGDSAGGNLALALVRYLIENKDAGIPSFPAPPHDLILLSPWADLGTSHKIEGTSVYTNVKTDFIDLLHPSRLVPNFLGPFGLDIANRNRYISPASTAPTMEKVSFNGFPRTFIVAGGAEVLRDQIRTLRDRMVVDLGSSQVEYYEPAGAVHDYLIFLWFEPERTETLEAIARWLASE</sequence>
<dbReference type="InterPro" id="IPR050300">
    <property type="entry name" value="GDXG_lipolytic_enzyme"/>
</dbReference>
<reference evidence="4" key="1">
    <citation type="submission" date="2024-04" db="EMBL/GenBank/DDBJ databases">
        <authorList>
            <person name="Shaw F."/>
            <person name="Minotto A."/>
        </authorList>
    </citation>
    <scope>NUCLEOTIDE SEQUENCE [LARGE SCALE GENOMIC DNA]</scope>
</reference>
<accession>A0ABP1DIY3</accession>
<dbReference type="PANTHER" id="PTHR48081">
    <property type="entry name" value="AB HYDROLASE SUPERFAMILY PROTEIN C4A8.06C"/>
    <property type="match status" value="1"/>
</dbReference>
<dbReference type="Pfam" id="PF07859">
    <property type="entry name" value="Abhydrolase_3"/>
    <property type="match status" value="1"/>
</dbReference>
<protein>
    <recommendedName>
        <fullName evidence="2">Alpha/beta hydrolase fold-3 domain-containing protein</fullName>
    </recommendedName>
</protein>
<organism evidence="3 4">
    <name type="scientific">Somion occarium</name>
    <dbReference type="NCBI Taxonomy" id="3059160"/>
    <lineage>
        <taxon>Eukaryota</taxon>
        <taxon>Fungi</taxon>
        <taxon>Dikarya</taxon>
        <taxon>Basidiomycota</taxon>
        <taxon>Agaricomycotina</taxon>
        <taxon>Agaricomycetes</taxon>
        <taxon>Polyporales</taxon>
        <taxon>Cerrenaceae</taxon>
        <taxon>Somion</taxon>
    </lineage>
</organism>
<feature type="domain" description="Alpha/beta hydrolase fold-3" evidence="2">
    <location>
        <begin position="140"/>
        <end position="374"/>
    </location>
</feature>
<evidence type="ECO:0000313" key="3">
    <source>
        <dbReference type="EMBL" id="CAL1707780.1"/>
    </source>
</evidence>
<keyword evidence="4" id="KW-1185">Reference proteome</keyword>
<evidence type="ECO:0000259" key="2">
    <source>
        <dbReference type="Pfam" id="PF07859"/>
    </source>
</evidence>
<dbReference type="InterPro" id="IPR013094">
    <property type="entry name" value="AB_hydrolase_3"/>
</dbReference>
<dbReference type="PANTHER" id="PTHR48081:SF26">
    <property type="entry name" value="ALPHA_BETA HYDROLASE FOLD-3 DOMAIN-CONTAINING PROTEIN"/>
    <property type="match status" value="1"/>
</dbReference>
<evidence type="ECO:0000313" key="4">
    <source>
        <dbReference type="Proteomes" id="UP001497453"/>
    </source>
</evidence>
<dbReference type="Gene3D" id="3.40.50.1820">
    <property type="entry name" value="alpha/beta hydrolase"/>
    <property type="match status" value="1"/>
</dbReference>
<gene>
    <name evidence="3" type="ORF">GFSPODELE1_LOCUS6539</name>
</gene>
<dbReference type="InterPro" id="IPR029058">
    <property type="entry name" value="AB_hydrolase_fold"/>
</dbReference>
<dbReference type="SUPFAM" id="SSF53474">
    <property type="entry name" value="alpha/beta-Hydrolases"/>
    <property type="match status" value="1"/>
</dbReference>
<proteinExistence type="predicted"/>
<keyword evidence="1" id="KW-0378">Hydrolase</keyword>